<evidence type="ECO:0000256" key="1">
    <source>
        <dbReference type="SAM" id="MobiDB-lite"/>
    </source>
</evidence>
<dbReference type="EMBL" id="VULZ01000013">
    <property type="protein sequence ID" value="MSS15633.1"/>
    <property type="molecule type" value="Genomic_DNA"/>
</dbReference>
<comment type="caution">
    <text evidence="3">The sequence shown here is derived from an EMBL/GenBank/DDBJ whole genome shotgun (WGS) entry which is preliminary data.</text>
</comment>
<feature type="region of interest" description="Disordered" evidence="1">
    <location>
        <begin position="30"/>
        <end position="54"/>
    </location>
</feature>
<sequence length="572" mass="60342">MKHRRRLFWAYALAAVIALSFVLPAAIASQPDSESHPGASTESTEGSAAGNETETEALSQVIGQILSRGYDLSLDVSFEEPMREAISSAAKGFDMSWAKEAAFTGTSSGNDDGGIDASGTLSLNGTDLYDGSISVDVNDQIVYLVCPQFRKTPFAVDLKKLASAAQGAAAQTAGKSTAGKKAVKAAGNFKASYMKLLQEGTDLVKGIQPEELTAFSKRYADVFAQNAEQVDHEKVTVTAGALSEAISTHTITVDQDAMSKILSASRDALADDSLVRKILKSDFSVDAANTIVTAVKSDGLFDQETLYKGYQGLLKKADEGVLSKVPGFSLTYGMDGEGRLASLDLNLLYSGVEVNLFTLKMLVHDIHAAIQFDLGTLVSALAASKFGGDANGETGILLEADTEENQFNGTASLTVAGQLLGQLEAKNFAIDDAGHGKLNGSLSLTAGEAVFEAVFSSEKAGEVKVTGRYNGTDYLTVTASAAATDHAKVKKINRKKAMEVYDQSTWDAYIKDARLTKMIRKLASGGVPDSIVDTLTSGEAVTEKSRENTVERDGTGELENGEVGGADIGHDK</sequence>
<keyword evidence="2" id="KW-0732">Signal</keyword>
<evidence type="ECO:0000313" key="4">
    <source>
        <dbReference type="Proteomes" id="UP000481852"/>
    </source>
</evidence>
<accession>A0A6L5X881</accession>
<feature type="compositionally biased region" description="Gly residues" evidence="1">
    <location>
        <begin position="562"/>
        <end position="572"/>
    </location>
</feature>
<feature type="compositionally biased region" description="Polar residues" evidence="1">
    <location>
        <begin position="38"/>
        <end position="54"/>
    </location>
</feature>
<evidence type="ECO:0000256" key="2">
    <source>
        <dbReference type="SAM" id="SignalP"/>
    </source>
</evidence>
<protein>
    <submittedName>
        <fullName evidence="3">Uncharacterized protein</fullName>
    </submittedName>
</protein>
<feature type="chain" id="PRO_5038590529" evidence="2">
    <location>
        <begin position="26"/>
        <end position="572"/>
    </location>
</feature>
<proteinExistence type="predicted"/>
<gene>
    <name evidence="3" type="ORF">FYJ35_11410</name>
</gene>
<reference evidence="3 4" key="1">
    <citation type="submission" date="2019-08" db="EMBL/GenBank/DDBJ databases">
        <title>In-depth cultivation of the pig gut microbiome towards novel bacterial diversity and tailored functional studies.</title>
        <authorList>
            <person name="Wylensek D."/>
            <person name="Hitch T.C.A."/>
            <person name="Clavel T."/>
        </authorList>
    </citation>
    <scope>NUCLEOTIDE SEQUENCE [LARGE SCALE GENOMIC DNA]</scope>
    <source>
        <strain evidence="3 4">Oil+RF-744-WCA-WT-11</strain>
    </source>
</reference>
<feature type="compositionally biased region" description="Basic and acidic residues" evidence="1">
    <location>
        <begin position="541"/>
        <end position="555"/>
    </location>
</feature>
<name>A0A6L5X881_9FIRM</name>
<feature type="signal peptide" evidence="2">
    <location>
        <begin position="1"/>
        <end position="25"/>
    </location>
</feature>
<dbReference type="RefSeq" id="WP_154526678.1">
    <property type="nucleotide sequence ID" value="NZ_VULZ01000013.1"/>
</dbReference>
<keyword evidence="4" id="KW-1185">Reference proteome</keyword>
<dbReference type="Proteomes" id="UP000481852">
    <property type="component" value="Unassembled WGS sequence"/>
</dbReference>
<evidence type="ECO:0000313" key="3">
    <source>
        <dbReference type="EMBL" id="MSS15633.1"/>
    </source>
</evidence>
<dbReference type="AlphaFoldDB" id="A0A6L5X881"/>
<organism evidence="3 4">
    <name type="scientific">Porcincola intestinalis</name>
    <dbReference type="NCBI Taxonomy" id="2606632"/>
    <lineage>
        <taxon>Bacteria</taxon>
        <taxon>Bacillati</taxon>
        <taxon>Bacillota</taxon>
        <taxon>Clostridia</taxon>
        <taxon>Lachnospirales</taxon>
        <taxon>Lachnospiraceae</taxon>
        <taxon>Porcincola</taxon>
    </lineage>
</organism>
<feature type="region of interest" description="Disordered" evidence="1">
    <location>
        <begin position="538"/>
        <end position="572"/>
    </location>
</feature>